<name>A0A8T0WXM8_PANVG</name>
<dbReference type="SUPFAM" id="SSF81383">
    <property type="entry name" value="F-box domain"/>
    <property type="match status" value="1"/>
</dbReference>
<comment type="caution">
    <text evidence="3">The sequence shown here is derived from an EMBL/GenBank/DDBJ whole genome shotgun (WGS) entry which is preliminary data.</text>
</comment>
<feature type="domain" description="F-box protein At3g26010-like beta-propeller" evidence="2">
    <location>
        <begin position="108"/>
        <end position="250"/>
    </location>
</feature>
<evidence type="ECO:0000313" key="4">
    <source>
        <dbReference type="Proteomes" id="UP000823388"/>
    </source>
</evidence>
<feature type="domain" description="F-box" evidence="1">
    <location>
        <begin position="19"/>
        <end position="57"/>
    </location>
</feature>
<sequence>MARRGCPSSPAPAPPLDNDDILSEILLRLPPAPSSLPRASLVCTHWRRLVTNPAFLRRFRTRHRRAAPLLGFFTEGLRGLLFTPTLEPPNRVPRGCFTLQLDDVGEWRILSCRHGLVLLLHLLQLQVLVWDPVTGDQRRIAVPRNFRTGEGTIINNGAVLRAAGDVHGGSQSSTFQVVLVGNNQGFTRPLVTFVCVYSSENGEWRDPISIACPLTSVTRYIPGIFLGSSLYWYLVGNSTAILEFDLYRQRLALIDMPPLKVPTDVWVIPADGVLGFLYMSKYNVYLWKREADGDGVAGWVLGKTIQLDNLLPLSSTEASYPRIYGFAEDDKVFLIRTTDRIFTIQLESMKFVQFKICSAILYSSIFYPFSSVYTTGMGLGDGHEGAELLFNA</sequence>
<protein>
    <recommendedName>
        <fullName evidence="5">F-box domain-containing protein</fullName>
    </recommendedName>
</protein>
<accession>A0A8T0WXM8</accession>
<dbReference type="InterPro" id="IPR056592">
    <property type="entry name" value="Beta-prop_At3g26010-like"/>
</dbReference>
<dbReference type="Pfam" id="PF24750">
    <property type="entry name" value="b-prop_At3g26010-like"/>
    <property type="match status" value="1"/>
</dbReference>
<dbReference type="EMBL" id="CM029038">
    <property type="protein sequence ID" value="KAG2649884.1"/>
    <property type="molecule type" value="Genomic_DNA"/>
</dbReference>
<dbReference type="InterPro" id="IPR001810">
    <property type="entry name" value="F-box_dom"/>
</dbReference>
<organism evidence="3 4">
    <name type="scientific">Panicum virgatum</name>
    <name type="common">Blackwell switchgrass</name>
    <dbReference type="NCBI Taxonomy" id="38727"/>
    <lineage>
        <taxon>Eukaryota</taxon>
        <taxon>Viridiplantae</taxon>
        <taxon>Streptophyta</taxon>
        <taxon>Embryophyta</taxon>
        <taxon>Tracheophyta</taxon>
        <taxon>Spermatophyta</taxon>
        <taxon>Magnoliopsida</taxon>
        <taxon>Liliopsida</taxon>
        <taxon>Poales</taxon>
        <taxon>Poaceae</taxon>
        <taxon>PACMAD clade</taxon>
        <taxon>Panicoideae</taxon>
        <taxon>Panicodae</taxon>
        <taxon>Paniceae</taxon>
        <taxon>Panicinae</taxon>
        <taxon>Panicum</taxon>
        <taxon>Panicum sect. Hiantes</taxon>
    </lineage>
</organism>
<dbReference type="OrthoDB" id="600245at2759"/>
<evidence type="ECO:0000313" key="3">
    <source>
        <dbReference type="EMBL" id="KAG2649884.1"/>
    </source>
</evidence>
<evidence type="ECO:0000259" key="2">
    <source>
        <dbReference type="Pfam" id="PF24750"/>
    </source>
</evidence>
<dbReference type="InterPro" id="IPR036047">
    <property type="entry name" value="F-box-like_dom_sf"/>
</dbReference>
<evidence type="ECO:0000259" key="1">
    <source>
        <dbReference type="Pfam" id="PF00646"/>
    </source>
</evidence>
<dbReference type="Proteomes" id="UP000823388">
    <property type="component" value="Chromosome 1N"/>
</dbReference>
<gene>
    <name evidence="3" type="ORF">PVAP13_1NG147500</name>
</gene>
<dbReference type="PANTHER" id="PTHR32133">
    <property type="entry name" value="OS07G0120400 PROTEIN"/>
    <property type="match status" value="1"/>
</dbReference>
<dbReference type="Pfam" id="PF00646">
    <property type="entry name" value="F-box"/>
    <property type="match status" value="1"/>
</dbReference>
<proteinExistence type="predicted"/>
<evidence type="ECO:0008006" key="5">
    <source>
        <dbReference type="Google" id="ProtNLM"/>
    </source>
</evidence>
<keyword evidence="4" id="KW-1185">Reference proteome</keyword>
<dbReference type="PANTHER" id="PTHR32133:SF134">
    <property type="entry name" value="OS05G0320100 PROTEIN"/>
    <property type="match status" value="1"/>
</dbReference>
<dbReference type="AlphaFoldDB" id="A0A8T0WXM8"/>
<dbReference type="Gene3D" id="1.20.1280.50">
    <property type="match status" value="1"/>
</dbReference>
<reference evidence="3" key="1">
    <citation type="submission" date="2020-05" db="EMBL/GenBank/DDBJ databases">
        <title>WGS assembly of Panicum virgatum.</title>
        <authorList>
            <person name="Lovell J.T."/>
            <person name="Jenkins J."/>
            <person name="Shu S."/>
            <person name="Juenger T.E."/>
            <person name="Schmutz J."/>
        </authorList>
    </citation>
    <scope>NUCLEOTIDE SEQUENCE</scope>
    <source>
        <strain evidence="3">AP13</strain>
    </source>
</reference>